<evidence type="ECO:0000256" key="5">
    <source>
        <dbReference type="ARBA" id="ARBA00022519"/>
    </source>
</evidence>
<gene>
    <name evidence="16" type="ORF">N8M53_07475</name>
</gene>
<keyword evidence="8" id="KW-0472">Membrane</keyword>
<accession>A0AA47KJE0</accession>
<dbReference type="PROSITE" id="PS50111">
    <property type="entry name" value="CHEMOTAXIS_TRANSDUC_2"/>
    <property type="match status" value="1"/>
</dbReference>
<keyword evidence="9 11" id="KW-0807">Transducer</keyword>
<dbReference type="FunFam" id="3.30.450.20:FF:000046">
    <property type="entry name" value="Aerotaxis sensor receptor"/>
    <property type="match status" value="1"/>
</dbReference>
<evidence type="ECO:0000256" key="7">
    <source>
        <dbReference type="ARBA" id="ARBA00022989"/>
    </source>
</evidence>
<dbReference type="NCBIfam" id="TIGR00229">
    <property type="entry name" value="sensory_box"/>
    <property type="match status" value="1"/>
</dbReference>
<keyword evidence="6" id="KW-0812">Transmembrane</keyword>
<evidence type="ECO:0000256" key="12">
    <source>
        <dbReference type="SAM" id="Coils"/>
    </source>
</evidence>
<dbReference type="InterPro" id="IPR000014">
    <property type="entry name" value="PAS"/>
</dbReference>
<dbReference type="SUPFAM" id="SSF55785">
    <property type="entry name" value="PYP-like sensor domain (PAS domain)"/>
    <property type="match status" value="1"/>
</dbReference>
<dbReference type="PANTHER" id="PTHR32089">
    <property type="entry name" value="METHYL-ACCEPTING CHEMOTAXIS PROTEIN MCPB"/>
    <property type="match status" value="1"/>
</dbReference>
<feature type="domain" description="PAS" evidence="14">
    <location>
        <begin position="19"/>
        <end position="44"/>
    </location>
</feature>
<evidence type="ECO:0000256" key="1">
    <source>
        <dbReference type="ARBA" id="ARBA00004429"/>
    </source>
</evidence>
<evidence type="ECO:0000256" key="8">
    <source>
        <dbReference type="ARBA" id="ARBA00023136"/>
    </source>
</evidence>
<keyword evidence="2" id="KW-1003">Cell membrane</keyword>
<keyword evidence="3" id="KW-0488">Methylation</keyword>
<dbReference type="Gene3D" id="1.10.287.950">
    <property type="entry name" value="Methyl-accepting chemotaxis protein"/>
    <property type="match status" value="1"/>
</dbReference>
<evidence type="ECO:0000256" key="3">
    <source>
        <dbReference type="ARBA" id="ARBA00022481"/>
    </source>
</evidence>
<reference evidence="16" key="1">
    <citation type="submission" date="2022-09" db="EMBL/GenBank/DDBJ databases">
        <authorList>
            <person name="Li Z.-J."/>
        </authorList>
    </citation>
    <scope>NUCLEOTIDE SEQUENCE</scope>
    <source>
        <strain evidence="16">TGB11</strain>
    </source>
</reference>
<evidence type="ECO:0000256" key="9">
    <source>
        <dbReference type="ARBA" id="ARBA00023224"/>
    </source>
</evidence>
<evidence type="ECO:0000256" key="6">
    <source>
        <dbReference type="ARBA" id="ARBA00022692"/>
    </source>
</evidence>
<keyword evidence="7" id="KW-1133">Transmembrane helix</keyword>
<keyword evidence="5" id="KW-0997">Cell inner membrane</keyword>
<evidence type="ECO:0000256" key="10">
    <source>
        <dbReference type="ARBA" id="ARBA00029447"/>
    </source>
</evidence>
<feature type="coiled-coil region" evidence="12">
    <location>
        <begin position="303"/>
        <end position="330"/>
    </location>
</feature>
<organism evidence="16 17">
    <name type="scientific">Salinivibrio kushneri</name>
    <dbReference type="NCBI Taxonomy" id="1908198"/>
    <lineage>
        <taxon>Bacteria</taxon>
        <taxon>Pseudomonadati</taxon>
        <taxon>Pseudomonadota</taxon>
        <taxon>Gammaproteobacteria</taxon>
        <taxon>Vibrionales</taxon>
        <taxon>Vibrionaceae</taxon>
        <taxon>Salinivibrio</taxon>
    </lineage>
</organism>
<dbReference type="Proteomes" id="UP001164748">
    <property type="component" value="Chromosome"/>
</dbReference>
<evidence type="ECO:0000259" key="14">
    <source>
        <dbReference type="PROSITE" id="PS50112"/>
    </source>
</evidence>
<feature type="domain" description="T-SNARE coiled-coil homology" evidence="15">
    <location>
        <begin position="256"/>
        <end position="299"/>
    </location>
</feature>
<keyword evidence="4" id="KW-0145">Chemotaxis</keyword>
<dbReference type="Gene3D" id="3.30.450.20">
    <property type="entry name" value="PAS domain"/>
    <property type="match status" value="1"/>
</dbReference>
<comment type="similarity">
    <text evidence="10">Belongs to the methyl-accepting chemotaxis (MCP) protein family.</text>
</comment>
<dbReference type="AlphaFoldDB" id="A0AA47KJE0"/>
<sequence length="517" mass="57095">MSNNEVVFGDDERLVSTTDKRGVITYCNPEFIRIAGYDEEELTGAPHNIIRHADMPKAAFADMWRALKANQPWRGIVKNRCKNGDYYWVDAYVTPIYNQGQVTGYQSVRVKPDPAVKHRAAQIYQALCRAEKNGKSMKPLSVADIPAALKYTLMGLGLVAAPVSLIFDNAISSWDIAGAIAMPLVLGTLFRDELFTLPTLARGVQDNYDSISRYIYSGTGLSSVIDYKVKMLNARIRTILGRMLDASLSLNQFSDELSALSKRVSDAINKQSHQISSIASNIDHASESANKVSDNAQQSVELLQSVQQQSKETEALLQQTGEQLKTLSQQSENSLTATQQLSATAERVTESMSEISGIAEQTNLLALNAAIEAARAGEQGRGFAVVADEVRALSSRTQTATEQIQSSIQDMHNTISHWQTQIHESHEQTQECVDTTDHSIASLHSVRNAIEDVVGRTNETHHSAQAQLESFTAVSKEIHDIESVSQQNLNEVNDVSEASSQLRDKVRQFHDIARQFE</sequence>
<dbReference type="SUPFAM" id="SSF58104">
    <property type="entry name" value="Methyl-accepting chemotaxis protein (MCP) signaling domain"/>
    <property type="match status" value="1"/>
</dbReference>
<evidence type="ECO:0000313" key="17">
    <source>
        <dbReference type="Proteomes" id="UP001164748"/>
    </source>
</evidence>
<dbReference type="SMART" id="SM00283">
    <property type="entry name" value="MA"/>
    <property type="match status" value="1"/>
</dbReference>
<dbReference type="Pfam" id="PF08447">
    <property type="entry name" value="PAS_3"/>
    <property type="match status" value="1"/>
</dbReference>
<dbReference type="CDD" id="cd00130">
    <property type="entry name" value="PAS"/>
    <property type="match status" value="1"/>
</dbReference>
<dbReference type="Pfam" id="PF00015">
    <property type="entry name" value="MCPsignal"/>
    <property type="match status" value="1"/>
</dbReference>
<dbReference type="GO" id="GO:0006935">
    <property type="term" value="P:chemotaxis"/>
    <property type="evidence" value="ECO:0007669"/>
    <property type="project" value="UniProtKB-KW"/>
</dbReference>
<dbReference type="PANTHER" id="PTHR32089:SF52">
    <property type="entry name" value="CHEMOTAXIS SIGNAL TRANSDUCTION SYSTEM METHYL ACCEPTING SENSORY TRANSDUCER WITH PAS SENSORY DOMAIN"/>
    <property type="match status" value="1"/>
</dbReference>
<dbReference type="SMART" id="SM00086">
    <property type="entry name" value="PAC"/>
    <property type="match status" value="1"/>
</dbReference>
<evidence type="ECO:0000313" key="16">
    <source>
        <dbReference type="EMBL" id="WBA07707.1"/>
    </source>
</evidence>
<protein>
    <submittedName>
        <fullName evidence="16">PAS domain-containing methyl-accepting chemotaxis protein</fullName>
    </submittedName>
</protein>
<dbReference type="InterPro" id="IPR035965">
    <property type="entry name" value="PAS-like_dom_sf"/>
</dbReference>
<proteinExistence type="inferred from homology"/>
<dbReference type="InterPro" id="IPR004089">
    <property type="entry name" value="MCPsignal_dom"/>
</dbReference>
<dbReference type="InterPro" id="IPR000727">
    <property type="entry name" value="T_SNARE_dom"/>
</dbReference>
<dbReference type="PROSITE" id="PS50192">
    <property type="entry name" value="T_SNARE"/>
    <property type="match status" value="1"/>
</dbReference>
<dbReference type="GO" id="GO:0005886">
    <property type="term" value="C:plasma membrane"/>
    <property type="evidence" value="ECO:0007669"/>
    <property type="project" value="UniProtKB-SubCell"/>
</dbReference>
<evidence type="ECO:0000259" key="13">
    <source>
        <dbReference type="PROSITE" id="PS50111"/>
    </source>
</evidence>
<dbReference type="InterPro" id="IPR013655">
    <property type="entry name" value="PAS_fold_3"/>
</dbReference>
<feature type="domain" description="Methyl-accepting transducer" evidence="13">
    <location>
        <begin position="246"/>
        <end position="503"/>
    </location>
</feature>
<dbReference type="InterPro" id="IPR001610">
    <property type="entry name" value="PAC"/>
</dbReference>
<evidence type="ECO:0000256" key="2">
    <source>
        <dbReference type="ARBA" id="ARBA00022475"/>
    </source>
</evidence>
<evidence type="ECO:0000256" key="11">
    <source>
        <dbReference type="PROSITE-ProRule" id="PRU00284"/>
    </source>
</evidence>
<comment type="subcellular location">
    <subcellularLocation>
        <location evidence="1">Cell inner membrane</location>
        <topology evidence="1">Multi-pass membrane protein</topology>
    </subcellularLocation>
</comment>
<evidence type="ECO:0000256" key="4">
    <source>
        <dbReference type="ARBA" id="ARBA00022500"/>
    </source>
</evidence>
<evidence type="ECO:0000259" key="15">
    <source>
        <dbReference type="PROSITE" id="PS50192"/>
    </source>
</evidence>
<name>A0AA47KJE0_9GAMM</name>
<keyword evidence="12" id="KW-0175">Coiled coil</keyword>
<dbReference type="EMBL" id="CP114588">
    <property type="protein sequence ID" value="WBA07707.1"/>
    <property type="molecule type" value="Genomic_DNA"/>
</dbReference>
<dbReference type="PROSITE" id="PS50112">
    <property type="entry name" value="PAS"/>
    <property type="match status" value="1"/>
</dbReference>
<dbReference type="GO" id="GO:0007165">
    <property type="term" value="P:signal transduction"/>
    <property type="evidence" value="ECO:0007669"/>
    <property type="project" value="UniProtKB-KW"/>
</dbReference>
<dbReference type="RefSeq" id="WP_269578321.1">
    <property type="nucleotide sequence ID" value="NZ_CP114588.1"/>
</dbReference>